<accession>A0A1H7ITH6</accession>
<reference evidence="2 3" key="1">
    <citation type="submission" date="2016-10" db="EMBL/GenBank/DDBJ databases">
        <authorList>
            <person name="de Groot N.N."/>
        </authorList>
    </citation>
    <scope>NUCLEOTIDE SEQUENCE [LARGE SCALE GENOMIC DNA]</scope>
    <source>
        <strain evidence="2 3">KH2T6</strain>
    </source>
</reference>
<name>A0A1H7ITH6_RUMAL</name>
<dbReference type="Proteomes" id="UP000186015">
    <property type="component" value="Unassembled WGS sequence"/>
</dbReference>
<dbReference type="AlphaFoldDB" id="A0A1H7ITH6"/>
<protein>
    <recommendedName>
        <fullName evidence="4">DUF3592 domain-containing protein</fullName>
    </recommendedName>
</protein>
<evidence type="ECO:0000313" key="2">
    <source>
        <dbReference type="EMBL" id="SEK65222.1"/>
    </source>
</evidence>
<proteinExistence type="predicted"/>
<keyword evidence="1" id="KW-0812">Transmembrane</keyword>
<dbReference type="OrthoDB" id="7065924at2"/>
<feature type="transmembrane region" description="Helical" evidence="1">
    <location>
        <begin position="12"/>
        <end position="30"/>
    </location>
</feature>
<dbReference type="RefSeq" id="WP_074831304.1">
    <property type="nucleotide sequence ID" value="NZ_FOAT01000004.1"/>
</dbReference>
<evidence type="ECO:0000313" key="3">
    <source>
        <dbReference type="Proteomes" id="UP000186015"/>
    </source>
</evidence>
<dbReference type="EMBL" id="FOAT01000004">
    <property type="protein sequence ID" value="SEK65222.1"/>
    <property type="molecule type" value="Genomic_DNA"/>
</dbReference>
<evidence type="ECO:0008006" key="4">
    <source>
        <dbReference type="Google" id="ProtNLM"/>
    </source>
</evidence>
<organism evidence="2 3">
    <name type="scientific">Ruminococcus albus</name>
    <dbReference type="NCBI Taxonomy" id="1264"/>
    <lineage>
        <taxon>Bacteria</taxon>
        <taxon>Bacillati</taxon>
        <taxon>Bacillota</taxon>
        <taxon>Clostridia</taxon>
        <taxon>Eubacteriales</taxon>
        <taxon>Oscillospiraceae</taxon>
        <taxon>Ruminococcus</taxon>
    </lineage>
</organism>
<keyword evidence="1" id="KW-1133">Transmembrane helix</keyword>
<evidence type="ECO:0000256" key="1">
    <source>
        <dbReference type="SAM" id="Phobius"/>
    </source>
</evidence>
<feature type="transmembrane region" description="Helical" evidence="1">
    <location>
        <begin position="159"/>
        <end position="183"/>
    </location>
</feature>
<gene>
    <name evidence="2" type="ORF">SAMN05216469_10472</name>
</gene>
<keyword evidence="1" id="KW-0472">Membrane</keyword>
<sequence>MNKQSKKSYSYLLHALIAAVFCLGILYYHTSHPIVAKVKTYEDFKVNSWTKRENTGKNGWHTYYYISIDSKSYDDFEPVFTPGDEDIYTSYEKQKAEATKTKMLFKGSVNEMIYGKFANYSKSKLTLYKTNDEEVFPVYLPDCDAKEAQREYRQMHPTYLWLIAIIYLGADFLLNVIFGLSALCKEIKMRNI</sequence>